<keyword evidence="2" id="KW-1185">Reference proteome</keyword>
<sequence length="251" mass="28004">MNPENKTSFFRSDNKSRHQVRVYNINELKLMLGQTMCSHLLFIHAFTGCDTTSRIFGVGKKSLFQKIVKGDKDLVSCAVRFESVGETSDTIEQCGNKAMALLFGGKATEGLAKLRHRVLRKKVASATSFVTPERLPPTASATKFHSLRCYYQIRAWCGEEKDLHATDWGWKLENNLFKPVMCDKSPAPDCLLKVIRCNCQTACTRRRCTCRGYGLPCTAACGPCQVDFCENPFNQTLGPDIESDDDVVALG</sequence>
<reference evidence="1 2" key="1">
    <citation type="journal article" date="2017" name="PLoS Biol.">
        <title>The sea cucumber genome provides insights into morphological evolution and visceral regeneration.</title>
        <authorList>
            <person name="Zhang X."/>
            <person name="Sun L."/>
            <person name="Yuan J."/>
            <person name="Sun Y."/>
            <person name="Gao Y."/>
            <person name="Zhang L."/>
            <person name="Li S."/>
            <person name="Dai H."/>
            <person name="Hamel J.F."/>
            <person name="Liu C."/>
            <person name="Yu Y."/>
            <person name="Liu S."/>
            <person name="Lin W."/>
            <person name="Guo K."/>
            <person name="Jin S."/>
            <person name="Xu P."/>
            <person name="Storey K.B."/>
            <person name="Huan P."/>
            <person name="Zhang T."/>
            <person name="Zhou Y."/>
            <person name="Zhang J."/>
            <person name="Lin C."/>
            <person name="Li X."/>
            <person name="Xing L."/>
            <person name="Huo D."/>
            <person name="Sun M."/>
            <person name="Wang L."/>
            <person name="Mercier A."/>
            <person name="Li F."/>
            <person name="Yang H."/>
            <person name="Xiang J."/>
        </authorList>
    </citation>
    <scope>NUCLEOTIDE SEQUENCE [LARGE SCALE GENOMIC DNA]</scope>
    <source>
        <strain evidence="1">Shaxun</strain>
        <tissue evidence="1">Muscle</tissue>
    </source>
</reference>
<organism evidence="1 2">
    <name type="scientific">Stichopus japonicus</name>
    <name type="common">Sea cucumber</name>
    <dbReference type="NCBI Taxonomy" id="307972"/>
    <lineage>
        <taxon>Eukaryota</taxon>
        <taxon>Metazoa</taxon>
        <taxon>Echinodermata</taxon>
        <taxon>Eleutherozoa</taxon>
        <taxon>Echinozoa</taxon>
        <taxon>Holothuroidea</taxon>
        <taxon>Aspidochirotacea</taxon>
        <taxon>Aspidochirotida</taxon>
        <taxon>Stichopodidae</taxon>
        <taxon>Apostichopus</taxon>
    </lineage>
</organism>
<dbReference type="EMBL" id="MRZV01002200">
    <property type="protein sequence ID" value="PIK34364.1"/>
    <property type="molecule type" value="Genomic_DNA"/>
</dbReference>
<accession>A0A2G8JF33</accession>
<evidence type="ECO:0000313" key="1">
    <source>
        <dbReference type="EMBL" id="PIK34364.1"/>
    </source>
</evidence>
<name>A0A2G8JF33_STIJA</name>
<dbReference type="PANTHER" id="PTHR46704">
    <property type="entry name" value="CXC DOMAIN-CONTAINING PROTEIN-RELATED"/>
    <property type="match status" value="1"/>
</dbReference>
<dbReference type="AlphaFoldDB" id="A0A2G8JF33"/>
<dbReference type="OrthoDB" id="5958007at2759"/>
<gene>
    <name evidence="1" type="ORF">BSL78_28812</name>
</gene>
<evidence type="ECO:0000313" key="2">
    <source>
        <dbReference type="Proteomes" id="UP000230750"/>
    </source>
</evidence>
<evidence type="ECO:0008006" key="3">
    <source>
        <dbReference type="Google" id="ProtNLM"/>
    </source>
</evidence>
<comment type="caution">
    <text evidence="1">The sequence shown here is derived from an EMBL/GenBank/DDBJ whole genome shotgun (WGS) entry which is preliminary data.</text>
</comment>
<proteinExistence type="predicted"/>
<dbReference type="Proteomes" id="UP000230750">
    <property type="component" value="Unassembled WGS sequence"/>
</dbReference>
<dbReference type="PANTHER" id="PTHR46704:SF1">
    <property type="entry name" value="TELOMERE LENGTH REGULATION PROTEIN TEL2 HOMOLOG"/>
    <property type="match status" value="1"/>
</dbReference>
<protein>
    <recommendedName>
        <fullName evidence="3">Tesmin/TSO1-like CXC domain-containing protein</fullName>
    </recommendedName>
</protein>